<evidence type="ECO:0000313" key="1">
    <source>
        <dbReference type="EMBL" id="KAJ8466320.1"/>
    </source>
</evidence>
<sequence>MPSLMIPTTMALASLKMVLDGFLSLVDVASLVLFKGTAVLLLLLLWVLRLPGLVIYSFLRHVRHSVTELLEFVVSLIKDVLVSIVRGDGATTTAAAAALNSTMAQVKDVSVKVGGVFGSAAEAFPGLLAGGTKLVAKVVVNIADNVVEAVKYLCQNAR</sequence>
<dbReference type="EMBL" id="JAQQAF010000008">
    <property type="protein sequence ID" value="KAJ8466320.1"/>
    <property type="molecule type" value="Genomic_DNA"/>
</dbReference>
<dbReference type="Proteomes" id="UP001222027">
    <property type="component" value="Unassembled WGS sequence"/>
</dbReference>
<proteinExistence type="predicted"/>
<protein>
    <submittedName>
        <fullName evidence="1">Uncharacterized protein</fullName>
    </submittedName>
</protein>
<accession>A0AAV8PVV7</accession>
<name>A0AAV8PVV7_ENSVE</name>
<reference evidence="1 2" key="1">
    <citation type="submission" date="2022-12" db="EMBL/GenBank/DDBJ databases">
        <title>Chromosome-scale assembly of the Ensete ventricosum genome.</title>
        <authorList>
            <person name="Dussert Y."/>
            <person name="Stocks J."/>
            <person name="Wendawek A."/>
            <person name="Woldeyes F."/>
            <person name="Nichols R.A."/>
            <person name="Borrell J.S."/>
        </authorList>
    </citation>
    <scope>NUCLEOTIDE SEQUENCE [LARGE SCALE GENOMIC DNA]</scope>
    <source>
        <strain evidence="2">cv. Maze</strain>
        <tissue evidence="1">Seeds</tissue>
    </source>
</reference>
<gene>
    <name evidence="1" type="ORF">OPV22_028872</name>
</gene>
<comment type="caution">
    <text evidence="1">The sequence shown here is derived from an EMBL/GenBank/DDBJ whole genome shotgun (WGS) entry which is preliminary data.</text>
</comment>
<evidence type="ECO:0000313" key="2">
    <source>
        <dbReference type="Proteomes" id="UP001222027"/>
    </source>
</evidence>
<dbReference type="AlphaFoldDB" id="A0AAV8PVV7"/>
<organism evidence="1 2">
    <name type="scientific">Ensete ventricosum</name>
    <name type="common">Abyssinian banana</name>
    <name type="synonym">Musa ensete</name>
    <dbReference type="NCBI Taxonomy" id="4639"/>
    <lineage>
        <taxon>Eukaryota</taxon>
        <taxon>Viridiplantae</taxon>
        <taxon>Streptophyta</taxon>
        <taxon>Embryophyta</taxon>
        <taxon>Tracheophyta</taxon>
        <taxon>Spermatophyta</taxon>
        <taxon>Magnoliopsida</taxon>
        <taxon>Liliopsida</taxon>
        <taxon>Zingiberales</taxon>
        <taxon>Musaceae</taxon>
        <taxon>Ensete</taxon>
    </lineage>
</organism>
<keyword evidence="2" id="KW-1185">Reference proteome</keyword>